<dbReference type="AlphaFoldDB" id="A0A834L8D9"/>
<dbReference type="GO" id="GO:0003676">
    <property type="term" value="F:nucleic acid binding"/>
    <property type="evidence" value="ECO:0007669"/>
    <property type="project" value="InterPro"/>
</dbReference>
<keyword evidence="5" id="KW-1185">Reference proteome</keyword>
<dbReference type="Gene3D" id="1.25.70.10">
    <property type="entry name" value="Transcription termination factor 3, mitochondrial"/>
    <property type="match status" value="1"/>
</dbReference>
<comment type="similarity">
    <text evidence="1">Belongs to the mTERF family.</text>
</comment>
<sequence>MTFSEPKAISISNSFPSRKNLKNPQSVVHFLIQLGFSDAHILSSVWLKPEILFSYADKTLKPKLQFFQDLGLNCPDLGNFISTHSHVLLDSLERTLIPCVDIIKKTLVNDKNNRDLFLVLRRSYSDSISRLKCNIAFLESCGIVGLPDAFEEGT</sequence>
<dbReference type="InterPro" id="IPR038538">
    <property type="entry name" value="MTERF_sf"/>
</dbReference>
<comment type="caution">
    <text evidence="4">The sequence shown here is derived from an EMBL/GenBank/DDBJ whole genome shotgun (WGS) entry which is preliminary data.</text>
</comment>
<dbReference type="GO" id="GO:0006353">
    <property type="term" value="P:DNA-templated transcription termination"/>
    <property type="evidence" value="ECO:0007669"/>
    <property type="project" value="UniProtKB-KW"/>
</dbReference>
<dbReference type="Pfam" id="PF02536">
    <property type="entry name" value="mTERF"/>
    <property type="match status" value="1"/>
</dbReference>
<evidence type="ECO:0000256" key="1">
    <source>
        <dbReference type="ARBA" id="ARBA00007692"/>
    </source>
</evidence>
<dbReference type="EMBL" id="WJXA01000012">
    <property type="protein sequence ID" value="KAF7123573.1"/>
    <property type="molecule type" value="Genomic_DNA"/>
</dbReference>
<evidence type="ECO:0000313" key="5">
    <source>
        <dbReference type="Proteomes" id="UP000626092"/>
    </source>
</evidence>
<dbReference type="OrthoDB" id="1659241at2759"/>
<organism evidence="4 5">
    <name type="scientific">Rhododendron simsii</name>
    <name type="common">Sims's rhododendron</name>
    <dbReference type="NCBI Taxonomy" id="118357"/>
    <lineage>
        <taxon>Eukaryota</taxon>
        <taxon>Viridiplantae</taxon>
        <taxon>Streptophyta</taxon>
        <taxon>Embryophyta</taxon>
        <taxon>Tracheophyta</taxon>
        <taxon>Spermatophyta</taxon>
        <taxon>Magnoliopsida</taxon>
        <taxon>eudicotyledons</taxon>
        <taxon>Gunneridae</taxon>
        <taxon>Pentapetalae</taxon>
        <taxon>asterids</taxon>
        <taxon>Ericales</taxon>
        <taxon>Ericaceae</taxon>
        <taxon>Ericoideae</taxon>
        <taxon>Rhodoreae</taxon>
        <taxon>Rhododendron</taxon>
    </lineage>
</organism>
<dbReference type="PANTHER" id="PTHR13068:SF173">
    <property type="entry name" value="EMB|CAB62602.1"/>
    <property type="match status" value="1"/>
</dbReference>
<proteinExistence type="inferred from homology"/>
<evidence type="ECO:0000256" key="2">
    <source>
        <dbReference type="ARBA" id="ARBA00022472"/>
    </source>
</evidence>
<evidence type="ECO:0000256" key="3">
    <source>
        <dbReference type="ARBA" id="ARBA00022946"/>
    </source>
</evidence>
<name>A0A834L8D9_RHOSS</name>
<dbReference type="InterPro" id="IPR003690">
    <property type="entry name" value="MTERF"/>
</dbReference>
<keyword evidence="2" id="KW-0805">Transcription regulation</keyword>
<dbReference type="SMART" id="SM00733">
    <property type="entry name" value="Mterf"/>
    <property type="match status" value="3"/>
</dbReference>
<evidence type="ECO:0000313" key="4">
    <source>
        <dbReference type="EMBL" id="KAF7123573.1"/>
    </source>
</evidence>
<keyword evidence="2" id="KW-0806">Transcription termination</keyword>
<dbReference type="PANTHER" id="PTHR13068">
    <property type="entry name" value="CGI-12 PROTEIN-RELATED"/>
    <property type="match status" value="1"/>
</dbReference>
<accession>A0A834L8D9</accession>
<dbReference type="Proteomes" id="UP000626092">
    <property type="component" value="Unassembled WGS sequence"/>
</dbReference>
<keyword evidence="3" id="KW-0809">Transit peptide</keyword>
<gene>
    <name evidence="4" type="ORF">RHSIM_Rhsim12G0115100</name>
</gene>
<reference evidence="4" key="1">
    <citation type="submission" date="2019-11" db="EMBL/GenBank/DDBJ databases">
        <authorList>
            <person name="Liu Y."/>
            <person name="Hou J."/>
            <person name="Li T.-Q."/>
            <person name="Guan C.-H."/>
            <person name="Wu X."/>
            <person name="Wu H.-Z."/>
            <person name="Ling F."/>
            <person name="Zhang R."/>
            <person name="Shi X.-G."/>
            <person name="Ren J.-P."/>
            <person name="Chen E.-F."/>
            <person name="Sun J.-M."/>
        </authorList>
    </citation>
    <scope>NUCLEOTIDE SEQUENCE</scope>
    <source>
        <strain evidence="4">Adult_tree_wgs_1</strain>
        <tissue evidence="4">Leaves</tissue>
    </source>
</reference>
<keyword evidence="2" id="KW-0804">Transcription</keyword>
<protein>
    <submittedName>
        <fullName evidence="4">Uncharacterized protein</fullName>
    </submittedName>
</protein>